<proteinExistence type="predicted"/>
<feature type="binding site" evidence="2">
    <location>
        <position position="67"/>
    </location>
    <ligand>
        <name>Ni(2+)</name>
        <dbReference type="ChEBI" id="CHEBI:49786"/>
    </ligand>
</feature>
<dbReference type="RefSeq" id="WP_102952020.1">
    <property type="nucleotide sequence ID" value="NZ_CP024847.1"/>
</dbReference>
<keyword evidence="2" id="KW-0533">Nickel</keyword>
<dbReference type="GO" id="GO:0008901">
    <property type="term" value="F:ferredoxin hydrogenase activity"/>
    <property type="evidence" value="ECO:0007669"/>
    <property type="project" value="InterPro"/>
</dbReference>
<dbReference type="PROSITE" id="PS00508">
    <property type="entry name" value="NI_HGENASE_L_2"/>
    <property type="match status" value="1"/>
</dbReference>
<feature type="binding site" evidence="2">
    <location>
        <position position="48"/>
    </location>
    <ligand>
        <name>Mg(2+)</name>
        <dbReference type="ChEBI" id="CHEBI:18420"/>
    </ligand>
</feature>
<evidence type="ECO:0000256" key="1">
    <source>
        <dbReference type="ARBA" id="ARBA00023002"/>
    </source>
</evidence>
<keyword evidence="2" id="KW-0408">Iron</keyword>
<dbReference type="Proteomes" id="UP000236655">
    <property type="component" value="Chromosome"/>
</dbReference>
<gene>
    <name evidence="3" type="ORF">CUN60_10630</name>
</gene>
<dbReference type="OrthoDB" id="9761717at2"/>
<evidence type="ECO:0000256" key="2">
    <source>
        <dbReference type="PIRSR" id="PIRSR601501-1"/>
    </source>
</evidence>
<feature type="binding site" evidence="2">
    <location>
        <position position="425"/>
    </location>
    <ligand>
        <name>Mg(2+)</name>
        <dbReference type="ChEBI" id="CHEBI:18420"/>
    </ligand>
</feature>
<dbReference type="PANTHER" id="PTHR43600">
    <property type="entry name" value="COENZYME F420 HYDROGENASE, SUBUNIT ALPHA"/>
    <property type="match status" value="1"/>
</dbReference>
<evidence type="ECO:0000313" key="3">
    <source>
        <dbReference type="EMBL" id="AUR52732.1"/>
    </source>
</evidence>
<feature type="binding site" evidence="2">
    <location>
        <position position="419"/>
    </location>
    <ligand>
        <name>Ni(2+)</name>
        <dbReference type="ChEBI" id="CHEBI:49786"/>
    </ligand>
</feature>
<keyword evidence="2" id="KW-0479">Metal-binding</keyword>
<dbReference type="InterPro" id="IPR001501">
    <property type="entry name" value="Ni-dep_hyd_lsu"/>
</dbReference>
<feature type="binding site" evidence="2">
    <location>
        <position position="70"/>
    </location>
    <ligand>
        <name>Fe cation</name>
        <dbReference type="ChEBI" id="CHEBI:24875"/>
    </ligand>
</feature>
<feature type="binding site" evidence="2">
    <location>
        <position position="374"/>
    </location>
    <ligand>
        <name>Mg(2+)</name>
        <dbReference type="ChEBI" id="CHEBI:18420"/>
    </ligand>
</feature>
<dbReference type="InterPro" id="IPR029014">
    <property type="entry name" value="NiFe-Hase_large"/>
</dbReference>
<reference evidence="4" key="1">
    <citation type="submission" date="2017-11" db="EMBL/GenBank/DDBJ databases">
        <authorList>
            <person name="Chan K.G."/>
            <person name="Lee L.S."/>
        </authorList>
    </citation>
    <scope>NUCLEOTIDE SEQUENCE [LARGE SCALE GENOMIC DNA]</scope>
    <source>
        <strain evidence="4">DSM 100970</strain>
    </source>
</reference>
<dbReference type="GO" id="GO:0016151">
    <property type="term" value="F:nickel cation binding"/>
    <property type="evidence" value="ECO:0007669"/>
    <property type="project" value="InterPro"/>
</dbReference>
<dbReference type="AlphaFoldDB" id="A0A2I7N8G3"/>
<accession>A0A2I7N8G3</accession>
<feature type="binding site" evidence="2">
    <location>
        <position position="70"/>
    </location>
    <ligand>
        <name>Ni(2+)</name>
        <dbReference type="ChEBI" id="CHEBI:49786"/>
    </ligand>
</feature>
<dbReference type="KEGG" id="nba:CUN60_10630"/>
<feature type="binding site" evidence="2">
    <location>
        <position position="422"/>
    </location>
    <ligand>
        <name>Fe cation</name>
        <dbReference type="ChEBI" id="CHEBI:24875"/>
    </ligand>
</feature>
<comment type="cofactor">
    <cofactor evidence="2">
        <name>Fe cation</name>
        <dbReference type="ChEBI" id="CHEBI:24875"/>
    </cofactor>
</comment>
<keyword evidence="4" id="KW-1185">Reference proteome</keyword>
<comment type="cofactor">
    <cofactor evidence="2">
        <name>Ni(2+)</name>
        <dbReference type="ChEBI" id="CHEBI:49786"/>
    </cofactor>
</comment>
<keyword evidence="2" id="KW-0460">Magnesium</keyword>
<protein>
    <submittedName>
        <fullName evidence="3">Ni/Fe hydrogenase subunit alpha</fullName>
    </submittedName>
</protein>
<dbReference type="EMBL" id="CP024847">
    <property type="protein sequence ID" value="AUR52732.1"/>
    <property type="molecule type" value="Genomic_DNA"/>
</dbReference>
<dbReference type="PANTHER" id="PTHR43600:SF4">
    <property type="entry name" value="CYTOSOLIC NIFE-HYDROGENASE, ALPHA SUBUNIT"/>
    <property type="match status" value="1"/>
</dbReference>
<sequence length="434" mass="49193">MNVENRTTKIEVPILARVEGEGALDLEITAGKITKCELRIYEPPRYFEKFLEGREPNEVIDAVARICGICPLAYQAGFSNAYEAAFGVELTPWIHDMRLLMFLGEWIESHYLHTHLLAAPDFLNYRSGIEMAKDYPNEVLRGVRLQHLGNEILKLLGGRSVHPNGMKVGGFYRAPREEEVAVLIPKLEAALKDAKDVVEWFSQLPFPDAEVPFKMVSLRHPTEYPVFATEVITSDGETFNINDYDEHFREFHARQSTALHSTTIAGEPILFGPLSRINLNFDRLPPHIQEMANATGIKWPSRNMFHSIIARSIEGYWAIERALEICRNYTYTDKPALEYTPKAANAWGAVEAPRGIQIDHVQLDERGYATAIRISAPTSQNLPCIEANLRSSLETFGLDKPDDELRLHAEMVIRNYDPCISCSAHFLTLNITRQ</sequence>
<dbReference type="Pfam" id="PF00374">
    <property type="entry name" value="NiFeSe_Hases"/>
    <property type="match status" value="1"/>
</dbReference>
<name>A0A2I7N8G3_9NEIS</name>
<evidence type="ECO:0000313" key="4">
    <source>
        <dbReference type="Proteomes" id="UP000236655"/>
    </source>
</evidence>
<dbReference type="SUPFAM" id="SSF56762">
    <property type="entry name" value="HydB/Nqo4-like"/>
    <property type="match status" value="1"/>
</dbReference>
<keyword evidence="1" id="KW-0560">Oxidoreductase</keyword>
<dbReference type="Gene3D" id="1.10.645.10">
    <property type="entry name" value="Cytochrome-c3 Hydrogenase, chain B"/>
    <property type="match status" value="1"/>
</dbReference>
<organism evidence="3 4">
    <name type="scientific">Aquella oligotrophica</name>
    <dbReference type="NCBI Taxonomy" id="2067065"/>
    <lineage>
        <taxon>Bacteria</taxon>
        <taxon>Pseudomonadati</taxon>
        <taxon>Pseudomonadota</taxon>
        <taxon>Betaproteobacteria</taxon>
        <taxon>Neisseriales</taxon>
        <taxon>Neisseriaceae</taxon>
        <taxon>Aquella</taxon>
    </lineage>
</organism>
<dbReference type="InterPro" id="IPR018194">
    <property type="entry name" value="Ni-dep_hyd_lsu_Ni_BS"/>
</dbReference>